<organism evidence="2 3">
    <name type="scientific">Paracoccus mangrovi</name>
    <dbReference type="NCBI Taxonomy" id="1715645"/>
    <lineage>
        <taxon>Bacteria</taxon>
        <taxon>Pseudomonadati</taxon>
        <taxon>Pseudomonadota</taxon>
        <taxon>Alphaproteobacteria</taxon>
        <taxon>Rhodobacterales</taxon>
        <taxon>Paracoccaceae</taxon>
        <taxon>Paracoccus</taxon>
    </lineage>
</organism>
<dbReference type="Proteomes" id="UP001595721">
    <property type="component" value="Unassembled WGS sequence"/>
</dbReference>
<evidence type="ECO:0000313" key="3">
    <source>
        <dbReference type="Proteomes" id="UP001595721"/>
    </source>
</evidence>
<sequence length="336" mass="36810">METLTEYDKLDGKVIADRRTGRPVMGFAIQTRLFLADGAQTRTRHAACDALALFRQLAPTQVTHVQPDPDSGPRPIGAGDLATSLRDAAGRLDPGRDMHAPHLTSWPAAPPKWQASATLPAGSEGDDAISVFDAAVPPAFVRGNPNLYLGAVLDWCETLRPLHGLAGFAPIYEFGMSRSHMCETWPFLARFPGLHYPLPYTNAAKGQAARRISGTNWLTILGDEVLAALGGQAELIARLAAAWAAVMDEPLRQQLPPGITLHDYDGGLLIRAGMHPQLGDVNMGNIPETYRVVNDALRPLRFEDYQQNPKDLIEVPRPLDAYEETLNWLNRFDIEP</sequence>
<feature type="region of interest" description="Disordered" evidence="1">
    <location>
        <begin position="89"/>
        <end position="121"/>
    </location>
</feature>
<protein>
    <submittedName>
        <fullName evidence="2">Type VI immunity family protein</fullName>
    </submittedName>
</protein>
<reference evidence="3" key="1">
    <citation type="journal article" date="2019" name="Int. J. Syst. Evol. Microbiol.">
        <title>The Global Catalogue of Microorganisms (GCM) 10K type strain sequencing project: providing services to taxonomists for standard genome sequencing and annotation.</title>
        <authorList>
            <consortium name="The Broad Institute Genomics Platform"/>
            <consortium name="The Broad Institute Genome Sequencing Center for Infectious Disease"/>
            <person name="Wu L."/>
            <person name="Ma J."/>
        </authorList>
    </citation>
    <scope>NUCLEOTIDE SEQUENCE [LARGE SCALE GENOMIC DNA]</scope>
    <source>
        <strain evidence="3">KCTC 42899</strain>
    </source>
</reference>
<gene>
    <name evidence="2" type="ORF">ACFOMH_16965</name>
</gene>
<proteinExistence type="predicted"/>
<dbReference type="RefSeq" id="WP_377745977.1">
    <property type="nucleotide sequence ID" value="NZ_JBHRXJ010000015.1"/>
</dbReference>
<feature type="compositionally biased region" description="Basic and acidic residues" evidence="1">
    <location>
        <begin position="89"/>
        <end position="100"/>
    </location>
</feature>
<accession>A0ABV7R783</accession>
<dbReference type="Pfam" id="PF11876">
    <property type="entry name" value="TsiV"/>
    <property type="match status" value="1"/>
</dbReference>
<comment type="caution">
    <text evidence="2">The sequence shown here is derived from an EMBL/GenBank/DDBJ whole genome shotgun (WGS) entry which is preliminary data.</text>
</comment>
<dbReference type="EMBL" id="JBHRXJ010000015">
    <property type="protein sequence ID" value="MFC3529868.1"/>
    <property type="molecule type" value="Genomic_DNA"/>
</dbReference>
<name>A0ABV7R783_9RHOB</name>
<keyword evidence="3" id="KW-1185">Reference proteome</keyword>
<evidence type="ECO:0000256" key="1">
    <source>
        <dbReference type="SAM" id="MobiDB-lite"/>
    </source>
</evidence>
<dbReference type="InterPro" id="IPR021815">
    <property type="entry name" value="TsiV"/>
</dbReference>
<evidence type="ECO:0000313" key="2">
    <source>
        <dbReference type="EMBL" id="MFC3529868.1"/>
    </source>
</evidence>